<dbReference type="GO" id="GO:0005737">
    <property type="term" value="C:cytoplasm"/>
    <property type="evidence" value="ECO:0007669"/>
    <property type="project" value="TreeGrafter"/>
</dbReference>
<dbReference type="InterPro" id="IPR002347">
    <property type="entry name" value="SDR_fam"/>
</dbReference>
<dbReference type="Pfam" id="PF00106">
    <property type="entry name" value="adh_short"/>
    <property type="match status" value="1"/>
</dbReference>
<dbReference type="InterPro" id="IPR020904">
    <property type="entry name" value="Sc_DH/Rdtase_CS"/>
</dbReference>
<accession>A0AAD7BBR3</accession>
<evidence type="ECO:0000256" key="4">
    <source>
        <dbReference type="RuleBase" id="RU000363"/>
    </source>
</evidence>
<dbReference type="GO" id="GO:0016616">
    <property type="term" value="F:oxidoreductase activity, acting on the CH-OH group of donors, NAD or NADP as acceptor"/>
    <property type="evidence" value="ECO:0007669"/>
    <property type="project" value="TreeGrafter"/>
</dbReference>
<dbReference type="Gene3D" id="3.40.50.720">
    <property type="entry name" value="NAD(P)-binding Rossmann-like Domain"/>
    <property type="match status" value="1"/>
</dbReference>
<evidence type="ECO:0000256" key="2">
    <source>
        <dbReference type="ARBA" id="ARBA00022857"/>
    </source>
</evidence>
<proteinExistence type="inferred from homology"/>
<protein>
    <submittedName>
        <fullName evidence="5">NAD-P-binding protein</fullName>
    </submittedName>
</protein>
<reference evidence="5" key="1">
    <citation type="submission" date="2023-03" db="EMBL/GenBank/DDBJ databases">
        <title>Massive genome expansion in bonnet fungi (Mycena s.s.) driven by repeated elements and novel gene families across ecological guilds.</title>
        <authorList>
            <consortium name="Lawrence Berkeley National Laboratory"/>
            <person name="Harder C.B."/>
            <person name="Miyauchi S."/>
            <person name="Viragh M."/>
            <person name="Kuo A."/>
            <person name="Thoen E."/>
            <person name="Andreopoulos B."/>
            <person name="Lu D."/>
            <person name="Skrede I."/>
            <person name="Drula E."/>
            <person name="Henrissat B."/>
            <person name="Morin E."/>
            <person name="Kohler A."/>
            <person name="Barry K."/>
            <person name="LaButti K."/>
            <person name="Morin E."/>
            <person name="Salamov A."/>
            <person name="Lipzen A."/>
            <person name="Mereny Z."/>
            <person name="Hegedus B."/>
            <person name="Baldrian P."/>
            <person name="Stursova M."/>
            <person name="Weitz H."/>
            <person name="Taylor A."/>
            <person name="Grigoriev I.V."/>
            <person name="Nagy L.G."/>
            <person name="Martin F."/>
            <person name="Kauserud H."/>
        </authorList>
    </citation>
    <scope>NUCLEOTIDE SEQUENCE</scope>
    <source>
        <strain evidence="5">9284</strain>
    </source>
</reference>
<evidence type="ECO:0000313" key="6">
    <source>
        <dbReference type="Proteomes" id="UP001221142"/>
    </source>
</evidence>
<dbReference type="PANTHER" id="PTHR44229:SF4">
    <property type="entry name" value="15-HYDROXYPROSTAGLANDIN DEHYDROGENASE [NAD(+)]"/>
    <property type="match status" value="1"/>
</dbReference>
<evidence type="ECO:0000256" key="3">
    <source>
        <dbReference type="ARBA" id="ARBA00023002"/>
    </source>
</evidence>
<dbReference type="InterPro" id="IPR036291">
    <property type="entry name" value="NAD(P)-bd_dom_sf"/>
</dbReference>
<evidence type="ECO:0000313" key="5">
    <source>
        <dbReference type="EMBL" id="KAJ7616068.1"/>
    </source>
</evidence>
<comment type="caution">
    <text evidence="5">The sequence shown here is derived from an EMBL/GenBank/DDBJ whole genome shotgun (WGS) entry which is preliminary data.</text>
</comment>
<dbReference type="PRINTS" id="PR00080">
    <property type="entry name" value="SDRFAMILY"/>
</dbReference>
<dbReference type="Proteomes" id="UP001221142">
    <property type="component" value="Unassembled WGS sequence"/>
</dbReference>
<keyword evidence="3" id="KW-0560">Oxidoreductase</keyword>
<dbReference type="PROSITE" id="PS00061">
    <property type="entry name" value="ADH_SHORT"/>
    <property type="match status" value="1"/>
</dbReference>
<dbReference type="EMBL" id="JARKIF010000023">
    <property type="protein sequence ID" value="KAJ7616068.1"/>
    <property type="molecule type" value="Genomic_DNA"/>
</dbReference>
<organism evidence="5 6">
    <name type="scientific">Roridomyces roridus</name>
    <dbReference type="NCBI Taxonomy" id="1738132"/>
    <lineage>
        <taxon>Eukaryota</taxon>
        <taxon>Fungi</taxon>
        <taxon>Dikarya</taxon>
        <taxon>Basidiomycota</taxon>
        <taxon>Agaricomycotina</taxon>
        <taxon>Agaricomycetes</taxon>
        <taxon>Agaricomycetidae</taxon>
        <taxon>Agaricales</taxon>
        <taxon>Marasmiineae</taxon>
        <taxon>Mycenaceae</taxon>
        <taxon>Roridomyces</taxon>
    </lineage>
</organism>
<gene>
    <name evidence="5" type="ORF">FB45DRAFT_935224</name>
</gene>
<dbReference type="PANTHER" id="PTHR44229">
    <property type="entry name" value="15-HYDROXYPROSTAGLANDIN DEHYDROGENASE [NAD(+)]"/>
    <property type="match status" value="1"/>
</dbReference>
<dbReference type="SUPFAM" id="SSF51735">
    <property type="entry name" value="NAD(P)-binding Rossmann-fold domains"/>
    <property type="match status" value="1"/>
</dbReference>
<name>A0AAD7BBR3_9AGAR</name>
<keyword evidence="2" id="KW-0521">NADP</keyword>
<evidence type="ECO:0000256" key="1">
    <source>
        <dbReference type="ARBA" id="ARBA00006484"/>
    </source>
</evidence>
<dbReference type="AlphaFoldDB" id="A0AAD7BBR3"/>
<sequence length="320" mass="34881">MSAAPMGFYLWLLLLRTPHGPRRSTFQFSPLMPKITSGEVSYITGAAAGIGKAVTTMLVNQGGRVVIADVNGDAASKFASELNEKAGSVVAIAVKSDTTNWEEQLAGFQLAISTFKRIDYVFANAGIAEHPWLPPFDPEAATSRPMVKPDLATAEINLIGQMYTAALAFQTFERQEIGPSGFRGKLILTASVFGYFPSRAMPLYASSKAGIINFMRSVAGYYADKNITVNAISPNLVDTTIAPDVLFIPFRKYKLLSDIQLVLDQFEKLLGDSTLNGQALSISQEHVWVHPPETHMLEENLPACDLISVEIFKLFGDKTP</sequence>
<dbReference type="PRINTS" id="PR00081">
    <property type="entry name" value="GDHRDH"/>
</dbReference>
<comment type="similarity">
    <text evidence="1 4">Belongs to the short-chain dehydrogenases/reductases (SDR) family.</text>
</comment>
<keyword evidence="6" id="KW-1185">Reference proteome</keyword>